<dbReference type="Gene3D" id="1.25.40.20">
    <property type="entry name" value="Ankyrin repeat-containing domain"/>
    <property type="match status" value="1"/>
</dbReference>
<keyword evidence="5" id="KW-1185">Reference proteome</keyword>
<evidence type="ECO:0000256" key="3">
    <source>
        <dbReference type="PROSITE-ProRule" id="PRU00023"/>
    </source>
</evidence>
<evidence type="ECO:0000313" key="4">
    <source>
        <dbReference type="EMBL" id="QTD49265.1"/>
    </source>
</evidence>
<sequence length="247" mass="27808">MITLLCALLFTDPDAMLSAIQKERDPAIIERYRLTNDTRIHGVPALYHALAAGNAPLVEALASQTFSNEADDLLNATPLSWSLLYGRTDMALWLIDHGVSVDQQDPINGETPLIWAVRHRDKTFAEQLLARKARPEVRDAQGRDALYFAYHLVDPELVASLRRAGAEQTEAERLWAESVRFDRIEVIHLLLEAGPPPTTPVCPYFKWCDELENPKSLLQLARYLNRPAIEALLEKMPADSESSDREP</sequence>
<dbReference type="RefSeq" id="WP_237378906.1">
    <property type="nucleotide sequence ID" value="NZ_CP071793.1"/>
</dbReference>
<dbReference type="PROSITE" id="PS50088">
    <property type="entry name" value="ANK_REPEAT"/>
    <property type="match status" value="1"/>
</dbReference>
<proteinExistence type="predicted"/>
<dbReference type="EMBL" id="CP071793">
    <property type="protein sequence ID" value="QTD49265.1"/>
    <property type="molecule type" value="Genomic_DNA"/>
</dbReference>
<keyword evidence="1" id="KW-0677">Repeat</keyword>
<reference evidence="4" key="1">
    <citation type="submission" date="2021-03" db="EMBL/GenBank/DDBJ databases">
        <title>Acanthopleuribacteraceae sp. M133.</title>
        <authorList>
            <person name="Wang G."/>
        </authorList>
    </citation>
    <scope>NUCLEOTIDE SEQUENCE</scope>
    <source>
        <strain evidence="4">M133</strain>
    </source>
</reference>
<dbReference type="AlphaFoldDB" id="A0A8A4TRU7"/>
<feature type="repeat" description="ANK" evidence="3">
    <location>
        <begin position="108"/>
        <end position="140"/>
    </location>
</feature>
<dbReference type="Proteomes" id="UP000663929">
    <property type="component" value="Chromosome"/>
</dbReference>
<dbReference type="InterPro" id="IPR036770">
    <property type="entry name" value="Ankyrin_rpt-contain_sf"/>
</dbReference>
<dbReference type="Pfam" id="PF13637">
    <property type="entry name" value="Ank_4"/>
    <property type="match status" value="1"/>
</dbReference>
<dbReference type="PANTHER" id="PTHR24198">
    <property type="entry name" value="ANKYRIN REPEAT AND PROTEIN KINASE DOMAIN-CONTAINING PROTEIN"/>
    <property type="match status" value="1"/>
</dbReference>
<name>A0A8A4TRU7_SULCO</name>
<evidence type="ECO:0000313" key="5">
    <source>
        <dbReference type="Proteomes" id="UP000663929"/>
    </source>
</evidence>
<dbReference type="PANTHER" id="PTHR24198:SF165">
    <property type="entry name" value="ANKYRIN REPEAT-CONTAINING PROTEIN-RELATED"/>
    <property type="match status" value="1"/>
</dbReference>
<accession>A0A8A4TRU7</accession>
<dbReference type="SMART" id="SM00248">
    <property type="entry name" value="ANK"/>
    <property type="match status" value="4"/>
</dbReference>
<dbReference type="InterPro" id="IPR002110">
    <property type="entry name" value="Ankyrin_rpt"/>
</dbReference>
<dbReference type="SUPFAM" id="SSF48403">
    <property type="entry name" value="Ankyrin repeat"/>
    <property type="match status" value="1"/>
</dbReference>
<keyword evidence="2 3" id="KW-0040">ANK repeat</keyword>
<evidence type="ECO:0000256" key="1">
    <source>
        <dbReference type="ARBA" id="ARBA00022737"/>
    </source>
</evidence>
<protein>
    <submittedName>
        <fullName evidence="4">Ankyrin repeat domain-containing protein</fullName>
    </submittedName>
</protein>
<evidence type="ECO:0000256" key="2">
    <source>
        <dbReference type="ARBA" id="ARBA00023043"/>
    </source>
</evidence>
<gene>
    <name evidence="4" type="ORF">J3U87_27075</name>
</gene>
<dbReference type="KEGG" id="scor:J3U87_27075"/>
<organism evidence="4 5">
    <name type="scientific">Sulfidibacter corallicola</name>
    <dbReference type="NCBI Taxonomy" id="2818388"/>
    <lineage>
        <taxon>Bacteria</taxon>
        <taxon>Pseudomonadati</taxon>
        <taxon>Acidobacteriota</taxon>
        <taxon>Holophagae</taxon>
        <taxon>Acanthopleuribacterales</taxon>
        <taxon>Acanthopleuribacteraceae</taxon>
        <taxon>Sulfidibacter</taxon>
    </lineage>
</organism>